<dbReference type="EMBL" id="OX460343">
    <property type="protein sequence ID" value="CAI9180040.1"/>
    <property type="molecule type" value="Genomic_DNA"/>
</dbReference>
<evidence type="ECO:0000313" key="3">
    <source>
        <dbReference type="Proteomes" id="UP001176941"/>
    </source>
</evidence>
<sequence length="156" mass="16533">METVSGRSHQRICLPVHPPSLPHRAHLGRATVGRQPGGKAERRERMQVGLCLPLGPTFRGRLGPSASARGPHGRARPCGFRPPEPRTPRGGPARVLWSWMLVHGLEARSSPGSLPDAVSSAVPSARLLLAALLVQAQGAPAVSQGRRRQGGRGVNV</sequence>
<feature type="region of interest" description="Disordered" evidence="1">
    <location>
        <begin position="1"/>
        <end position="25"/>
    </location>
</feature>
<evidence type="ECO:0000256" key="1">
    <source>
        <dbReference type="SAM" id="MobiDB-lite"/>
    </source>
</evidence>
<dbReference type="Proteomes" id="UP001176941">
    <property type="component" value="Chromosome X"/>
</dbReference>
<keyword evidence="3" id="KW-1185">Reference proteome</keyword>
<reference evidence="2" key="1">
    <citation type="submission" date="2023-04" db="EMBL/GenBank/DDBJ databases">
        <authorList>
            <consortium name="ELIXIR-Norway"/>
        </authorList>
    </citation>
    <scope>NUCLEOTIDE SEQUENCE [LARGE SCALE GENOMIC DNA]</scope>
</reference>
<proteinExistence type="predicted"/>
<feature type="region of interest" description="Disordered" evidence="1">
    <location>
        <begin position="60"/>
        <end position="91"/>
    </location>
</feature>
<gene>
    <name evidence="2" type="ORF">MRATA1EN1_LOCUS29002</name>
</gene>
<protein>
    <submittedName>
        <fullName evidence="2">Uncharacterized protein</fullName>
    </submittedName>
</protein>
<organism evidence="2 3">
    <name type="scientific">Rangifer tarandus platyrhynchus</name>
    <name type="common">Svalbard reindeer</name>
    <dbReference type="NCBI Taxonomy" id="3082113"/>
    <lineage>
        <taxon>Eukaryota</taxon>
        <taxon>Metazoa</taxon>
        <taxon>Chordata</taxon>
        <taxon>Craniata</taxon>
        <taxon>Vertebrata</taxon>
        <taxon>Euteleostomi</taxon>
        <taxon>Mammalia</taxon>
        <taxon>Eutheria</taxon>
        <taxon>Laurasiatheria</taxon>
        <taxon>Artiodactyla</taxon>
        <taxon>Ruminantia</taxon>
        <taxon>Pecora</taxon>
        <taxon>Cervidae</taxon>
        <taxon>Odocoileinae</taxon>
        <taxon>Rangifer</taxon>
    </lineage>
</organism>
<evidence type="ECO:0000313" key="2">
    <source>
        <dbReference type="EMBL" id="CAI9180040.1"/>
    </source>
</evidence>
<accession>A0ABN9A1B6</accession>
<name>A0ABN9A1B6_RANTA</name>